<comment type="caution">
    <text evidence="3">The sequence shown here is derived from an EMBL/GenBank/DDBJ whole genome shotgun (WGS) entry which is preliminary data.</text>
</comment>
<evidence type="ECO:0000256" key="1">
    <source>
        <dbReference type="SAM" id="MobiDB-lite"/>
    </source>
</evidence>
<dbReference type="PANTHER" id="PTHR34047:SF8">
    <property type="entry name" value="PROTEIN YKFC"/>
    <property type="match status" value="1"/>
</dbReference>
<dbReference type="InterPro" id="IPR043502">
    <property type="entry name" value="DNA/RNA_pol_sf"/>
</dbReference>
<dbReference type="PROSITE" id="PS50878">
    <property type="entry name" value="RT_POL"/>
    <property type="match status" value="1"/>
</dbReference>
<dbReference type="InterPro" id="IPR013597">
    <property type="entry name" value="Mat_intron_G2"/>
</dbReference>
<keyword evidence="3" id="KW-0808">Transferase</keyword>
<evidence type="ECO:0000259" key="2">
    <source>
        <dbReference type="PROSITE" id="PS50878"/>
    </source>
</evidence>
<organism evidence="3 4">
    <name type="scientific">Trichonephila clavata</name>
    <name type="common">Joro spider</name>
    <name type="synonym">Nephila clavata</name>
    <dbReference type="NCBI Taxonomy" id="2740835"/>
    <lineage>
        <taxon>Eukaryota</taxon>
        <taxon>Metazoa</taxon>
        <taxon>Ecdysozoa</taxon>
        <taxon>Arthropoda</taxon>
        <taxon>Chelicerata</taxon>
        <taxon>Arachnida</taxon>
        <taxon>Araneae</taxon>
        <taxon>Araneomorphae</taxon>
        <taxon>Entelegynae</taxon>
        <taxon>Araneoidea</taxon>
        <taxon>Nephilidae</taxon>
        <taxon>Trichonephila</taxon>
    </lineage>
</organism>
<keyword evidence="3" id="KW-0695">RNA-directed DNA polymerase</keyword>
<dbReference type="GO" id="GO:0003964">
    <property type="term" value="F:RNA-directed DNA polymerase activity"/>
    <property type="evidence" value="ECO:0007669"/>
    <property type="project" value="UniProtKB-KW"/>
</dbReference>
<dbReference type="Pfam" id="PF00078">
    <property type="entry name" value="RVT_1"/>
    <property type="match status" value="1"/>
</dbReference>
<dbReference type="AlphaFoldDB" id="A0A8X6LPM5"/>
<gene>
    <name evidence="3" type="ORF">TNCT_109861</name>
</gene>
<proteinExistence type="predicted"/>
<dbReference type="Pfam" id="PF08388">
    <property type="entry name" value="GIIM"/>
    <property type="match status" value="1"/>
</dbReference>
<sequence length="744" mass="85097">MITSKTVSAPTNNTETWNQLPWKKCQKVVMRLQRRIVKAVQQGRWGKVKALQHLLTRSFSGKALAVKRVTENQGKNTAGIDRQLWSTCNTKFQGIKLLKQRGYKPSPLKRIYISKSNGKRRPLGIPTIKDRAMQALYLLALEPVAETISDRHSYGFRPKRSCADAIVASHLLLASRNQLQWILEGDIKGCFDNINHEWLIKHIPMEKKILHSWLKAGFLESKTLYPTTAGTPQGGIISPILANFTLNGLEKLLESRFGKLGSKRRSKIRSGVNVIRYADDFIISGITREVLENEVKPLVSSFLHERGLILSEEKTKITSITTGFDFLGCNVRRYNKKLIIKPSKESIKRLLNKARALIKANIANTQAVLIRLLNSLLRGWGNYYSHVCAKRAFHKIDHEIMCALWKWGKKRHPRKGLRWIKNRYFKVMKQRQWVFAAPITKKKPKEIRRFSTVGVTIKNDVFRGFMTDKPVRNKKDLDKGLKRSVGKPACCVSKGGGSSNTTSLPNQLAKDKSFEKRAQLYAAKAYSRQSGNYIDFKKVFFIAISNSILFPTEVEYISTHNIRDIKTNGHYLKDFQFVFIELPKFTKNKVEQLESTVERWCFFFRYAEDTTDEDLKDIAEKSPIIKLAYDELDKFSWEEEDLAAYEERVLSVQKEEAIWEQRLDDARDEGKQEGRQEGIQIGHEKGRAEGKEEGIQIGAERGREEGEKQAKIAVAKNSLKAGVSIDVIAQITGLSLDEIQKLRN</sequence>
<dbReference type="OrthoDB" id="8063979at2759"/>
<evidence type="ECO:0000313" key="4">
    <source>
        <dbReference type="Proteomes" id="UP000887116"/>
    </source>
</evidence>
<evidence type="ECO:0000313" key="3">
    <source>
        <dbReference type="EMBL" id="GFR17425.1"/>
    </source>
</evidence>
<reference evidence="3" key="1">
    <citation type="submission" date="2020-07" db="EMBL/GenBank/DDBJ databases">
        <title>Multicomponent nature underlies the extraordinary mechanical properties of spider dragline silk.</title>
        <authorList>
            <person name="Kono N."/>
            <person name="Nakamura H."/>
            <person name="Mori M."/>
            <person name="Yoshida Y."/>
            <person name="Ohtoshi R."/>
            <person name="Malay A.D."/>
            <person name="Moran D.A.P."/>
            <person name="Tomita M."/>
            <person name="Numata K."/>
            <person name="Arakawa K."/>
        </authorList>
    </citation>
    <scope>NUCLEOTIDE SEQUENCE</scope>
</reference>
<dbReference type="InterPro" id="IPR030931">
    <property type="entry name" value="Group_II_RT_mat"/>
</dbReference>
<dbReference type="Pfam" id="PF13655">
    <property type="entry name" value="RVT_N"/>
    <property type="match status" value="1"/>
</dbReference>
<dbReference type="NCBIfam" id="TIGR01784">
    <property type="entry name" value="T_den_put_tspse"/>
    <property type="match status" value="1"/>
</dbReference>
<dbReference type="EMBL" id="BMAO01037391">
    <property type="protein sequence ID" value="GFR17425.1"/>
    <property type="molecule type" value="Genomic_DNA"/>
</dbReference>
<feature type="domain" description="Reverse transcriptase" evidence="2">
    <location>
        <begin position="94"/>
        <end position="331"/>
    </location>
</feature>
<feature type="region of interest" description="Disordered" evidence="1">
    <location>
        <begin position="666"/>
        <end position="693"/>
    </location>
</feature>
<dbReference type="Pfam" id="PF12784">
    <property type="entry name" value="PDDEXK_2"/>
    <property type="match status" value="1"/>
</dbReference>
<dbReference type="InterPro" id="IPR000477">
    <property type="entry name" value="RT_dom"/>
</dbReference>
<dbReference type="CDD" id="cd01651">
    <property type="entry name" value="RT_G2_intron"/>
    <property type="match status" value="1"/>
</dbReference>
<dbReference type="InterPro" id="IPR025960">
    <property type="entry name" value="RVT_N"/>
</dbReference>
<dbReference type="Proteomes" id="UP000887116">
    <property type="component" value="Unassembled WGS sequence"/>
</dbReference>
<dbReference type="InterPro" id="IPR051083">
    <property type="entry name" value="GrpII_Intron_Splice-Mob/Def"/>
</dbReference>
<protein>
    <submittedName>
        <fullName evidence="3">Probable reverse transcriptase</fullName>
    </submittedName>
</protein>
<dbReference type="SUPFAM" id="SSF56672">
    <property type="entry name" value="DNA/RNA polymerases"/>
    <property type="match status" value="1"/>
</dbReference>
<name>A0A8X6LPM5_TRICU</name>
<dbReference type="PANTHER" id="PTHR34047">
    <property type="entry name" value="NUCLEAR INTRON MATURASE 1, MITOCHONDRIAL-RELATED"/>
    <property type="match status" value="1"/>
</dbReference>
<dbReference type="NCBIfam" id="TIGR04416">
    <property type="entry name" value="group_II_RT_mat"/>
    <property type="match status" value="1"/>
</dbReference>
<dbReference type="InterPro" id="IPR010106">
    <property type="entry name" value="RpnA"/>
</dbReference>
<accession>A0A8X6LPM5</accession>
<keyword evidence="3" id="KW-0548">Nucleotidyltransferase</keyword>
<keyword evidence="4" id="KW-1185">Reference proteome</keyword>